<dbReference type="PANTHER" id="PTHR33705:SF5">
    <property type="entry name" value="HPR-LIKE PROTEIN CRH"/>
    <property type="match status" value="1"/>
</dbReference>
<dbReference type="PRINTS" id="PR00107">
    <property type="entry name" value="PHOSPHOCPHPR"/>
</dbReference>
<dbReference type="InterPro" id="IPR050399">
    <property type="entry name" value="HPr"/>
</dbReference>
<feature type="domain" description="HPr" evidence="1">
    <location>
        <begin position="1"/>
        <end position="87"/>
    </location>
</feature>
<dbReference type="Pfam" id="PF00381">
    <property type="entry name" value="PTS-HPr"/>
    <property type="match status" value="1"/>
</dbReference>
<evidence type="ECO:0000313" key="2">
    <source>
        <dbReference type="EMBL" id="MFC6395773.1"/>
    </source>
</evidence>
<comment type="caution">
    <text evidence="2">The sequence shown here is derived from an EMBL/GenBank/DDBJ whole genome shotgun (WGS) entry which is preliminary data.</text>
</comment>
<dbReference type="PANTHER" id="PTHR33705">
    <property type="entry name" value="PHOSPHOCARRIER PROTEIN HPR"/>
    <property type="match status" value="1"/>
</dbReference>
<dbReference type="RefSeq" id="WP_343884472.1">
    <property type="nucleotide sequence ID" value="NZ_BAAAKI010000002.1"/>
</dbReference>
<protein>
    <submittedName>
        <fullName evidence="2">HPr family phosphocarrier protein</fullName>
    </submittedName>
</protein>
<sequence>MRTANVTVTVAGGVHARVALELARCAARYRSSAYLLGQRTVSLSSVMDVLSLAVGEAEVVTLLTDGLDEEAALAELRGILQDEPDQH</sequence>
<dbReference type="InterPro" id="IPR000032">
    <property type="entry name" value="HPr-like"/>
</dbReference>
<dbReference type="Proteomes" id="UP001596266">
    <property type="component" value="Unassembled WGS sequence"/>
</dbReference>
<reference evidence="3" key="1">
    <citation type="journal article" date="2019" name="Int. J. Syst. Evol. Microbiol.">
        <title>The Global Catalogue of Microorganisms (GCM) 10K type strain sequencing project: providing services to taxonomists for standard genome sequencing and annotation.</title>
        <authorList>
            <consortium name="The Broad Institute Genomics Platform"/>
            <consortium name="The Broad Institute Genome Sequencing Center for Infectious Disease"/>
            <person name="Wu L."/>
            <person name="Ma J."/>
        </authorList>
    </citation>
    <scope>NUCLEOTIDE SEQUENCE [LARGE SCALE GENOMIC DNA]</scope>
    <source>
        <strain evidence="3">CGMCC 1.15277</strain>
    </source>
</reference>
<keyword evidence="3" id="KW-1185">Reference proteome</keyword>
<evidence type="ECO:0000259" key="1">
    <source>
        <dbReference type="PROSITE" id="PS51350"/>
    </source>
</evidence>
<dbReference type="SUPFAM" id="SSF55594">
    <property type="entry name" value="HPr-like"/>
    <property type="match status" value="1"/>
</dbReference>
<organism evidence="2 3">
    <name type="scientific">Luteococcus sanguinis</name>
    <dbReference type="NCBI Taxonomy" id="174038"/>
    <lineage>
        <taxon>Bacteria</taxon>
        <taxon>Bacillati</taxon>
        <taxon>Actinomycetota</taxon>
        <taxon>Actinomycetes</taxon>
        <taxon>Propionibacteriales</taxon>
        <taxon>Propionibacteriaceae</taxon>
        <taxon>Luteococcus</taxon>
    </lineage>
</organism>
<dbReference type="PROSITE" id="PS51350">
    <property type="entry name" value="PTS_HPR_DOM"/>
    <property type="match status" value="1"/>
</dbReference>
<dbReference type="InterPro" id="IPR035895">
    <property type="entry name" value="HPr-like_sf"/>
</dbReference>
<proteinExistence type="predicted"/>
<dbReference type="Gene3D" id="3.30.1340.10">
    <property type="entry name" value="HPr-like"/>
    <property type="match status" value="1"/>
</dbReference>
<accession>A0ABW1WY98</accession>
<evidence type="ECO:0000313" key="3">
    <source>
        <dbReference type="Proteomes" id="UP001596266"/>
    </source>
</evidence>
<dbReference type="EMBL" id="JBHSUA010000007">
    <property type="protein sequence ID" value="MFC6395773.1"/>
    <property type="molecule type" value="Genomic_DNA"/>
</dbReference>
<name>A0ABW1WY98_9ACTN</name>
<dbReference type="NCBIfam" id="TIGR01003">
    <property type="entry name" value="PTS_HPr_family"/>
    <property type="match status" value="1"/>
</dbReference>
<gene>
    <name evidence="2" type="ORF">ACFP57_02015</name>
</gene>